<gene>
    <name evidence="3" type="ORF">N2K84_06825</name>
</gene>
<dbReference type="InterPro" id="IPR036163">
    <property type="entry name" value="HMA_dom_sf"/>
</dbReference>
<keyword evidence="4" id="KW-1185">Reference proteome</keyword>
<dbReference type="CDD" id="cd00371">
    <property type="entry name" value="HMA"/>
    <property type="match status" value="1"/>
</dbReference>
<organism evidence="3 4">
    <name type="scientific">Gaoshiqia sediminis</name>
    <dbReference type="NCBI Taxonomy" id="2986998"/>
    <lineage>
        <taxon>Bacteria</taxon>
        <taxon>Pseudomonadati</taxon>
        <taxon>Bacteroidota</taxon>
        <taxon>Bacteroidia</taxon>
        <taxon>Marinilabiliales</taxon>
        <taxon>Prolixibacteraceae</taxon>
        <taxon>Gaoshiqia</taxon>
    </lineage>
</organism>
<feature type="domain" description="HMA" evidence="2">
    <location>
        <begin position="35"/>
        <end position="101"/>
    </location>
</feature>
<dbReference type="FunFam" id="3.30.70.100:FF:000001">
    <property type="entry name" value="ATPase copper transporting beta"/>
    <property type="match status" value="1"/>
</dbReference>
<dbReference type="PROSITE" id="PS50846">
    <property type="entry name" value="HMA_2"/>
    <property type="match status" value="1"/>
</dbReference>
<protein>
    <submittedName>
        <fullName evidence="3">Cation transporter</fullName>
    </submittedName>
</protein>
<dbReference type="AlphaFoldDB" id="A0AA41Y7C3"/>
<keyword evidence="1" id="KW-0479">Metal-binding</keyword>
<evidence type="ECO:0000259" key="2">
    <source>
        <dbReference type="PROSITE" id="PS50846"/>
    </source>
</evidence>
<dbReference type="GO" id="GO:0046872">
    <property type="term" value="F:metal ion binding"/>
    <property type="evidence" value="ECO:0007669"/>
    <property type="project" value="UniProtKB-KW"/>
</dbReference>
<dbReference type="Pfam" id="PF00403">
    <property type="entry name" value="HMA"/>
    <property type="match status" value="1"/>
</dbReference>
<evidence type="ECO:0000256" key="1">
    <source>
        <dbReference type="ARBA" id="ARBA00022723"/>
    </source>
</evidence>
<comment type="caution">
    <text evidence="3">The sequence shown here is derived from an EMBL/GenBank/DDBJ whole genome shotgun (WGS) entry which is preliminary data.</text>
</comment>
<dbReference type="Gene3D" id="3.30.70.100">
    <property type="match status" value="1"/>
</dbReference>
<dbReference type="InterPro" id="IPR006121">
    <property type="entry name" value="HMA_dom"/>
</dbReference>
<sequence>MKSPILLLAFIFTLAISCGQKQVKESEAITPTASVELVYRVEGMTCDHCEMSIQKGVNELKGISTVEANHEDSTTRVVFDPTKTSEKEIVSAIEKRGYKVVAPSHP</sequence>
<name>A0AA41Y7C3_9BACT</name>
<dbReference type="Proteomes" id="UP001163821">
    <property type="component" value="Unassembled WGS sequence"/>
</dbReference>
<dbReference type="RefSeq" id="WP_282591040.1">
    <property type="nucleotide sequence ID" value="NZ_JAPAAF010000006.1"/>
</dbReference>
<accession>A0AA41Y7C3</accession>
<proteinExistence type="predicted"/>
<evidence type="ECO:0000313" key="3">
    <source>
        <dbReference type="EMBL" id="MCW0482437.1"/>
    </source>
</evidence>
<dbReference type="SUPFAM" id="SSF55008">
    <property type="entry name" value="HMA, heavy metal-associated domain"/>
    <property type="match status" value="1"/>
</dbReference>
<reference evidence="3" key="1">
    <citation type="submission" date="2022-10" db="EMBL/GenBank/DDBJ databases">
        <title>Gaoshiqiia sediminis gen. nov., sp. nov., isolated from coastal sediment.</title>
        <authorList>
            <person name="Yu W.X."/>
            <person name="Mu D.S."/>
            <person name="Du J.Z."/>
            <person name="Liang Y.Q."/>
        </authorList>
    </citation>
    <scope>NUCLEOTIDE SEQUENCE</scope>
    <source>
        <strain evidence="3">A06</strain>
    </source>
</reference>
<evidence type="ECO:0000313" key="4">
    <source>
        <dbReference type="Proteomes" id="UP001163821"/>
    </source>
</evidence>
<dbReference type="EMBL" id="JAPAAF010000006">
    <property type="protein sequence ID" value="MCW0482437.1"/>
    <property type="molecule type" value="Genomic_DNA"/>
</dbReference>
<dbReference type="PROSITE" id="PS51257">
    <property type="entry name" value="PROKAR_LIPOPROTEIN"/>
    <property type="match status" value="1"/>
</dbReference>